<dbReference type="AlphaFoldDB" id="A0A1C7DPW2"/>
<dbReference type="GO" id="GO:0016787">
    <property type="term" value="F:hydrolase activity"/>
    <property type="evidence" value="ECO:0007669"/>
    <property type="project" value="UniProtKB-KW"/>
</dbReference>
<accession>A0A1C7DPW2</accession>
<dbReference type="KEGG" id="phc:BBI08_05095"/>
<dbReference type="PROSITE" id="PS00893">
    <property type="entry name" value="NUDIX_BOX"/>
    <property type="match status" value="1"/>
</dbReference>
<evidence type="ECO:0000259" key="4">
    <source>
        <dbReference type="PROSITE" id="PS51462"/>
    </source>
</evidence>
<evidence type="ECO:0000256" key="3">
    <source>
        <dbReference type="RuleBase" id="RU003476"/>
    </source>
</evidence>
<dbReference type="Proteomes" id="UP000092687">
    <property type="component" value="Chromosome"/>
</dbReference>
<keyword evidence="2 3" id="KW-0378">Hydrolase</keyword>
<reference evidence="6" key="1">
    <citation type="submission" date="2016-07" db="EMBL/GenBank/DDBJ databases">
        <authorList>
            <person name="See-Too W.S."/>
        </authorList>
    </citation>
    <scope>NUCLEOTIDE SEQUENCE [LARGE SCALE GENOMIC DNA]</scope>
    <source>
        <strain evidence="6">DSM 24743</strain>
    </source>
</reference>
<comment type="similarity">
    <text evidence="3">Belongs to the Nudix hydrolase family.</text>
</comment>
<dbReference type="Pfam" id="PF00293">
    <property type="entry name" value="NUDIX"/>
    <property type="match status" value="1"/>
</dbReference>
<dbReference type="Gene3D" id="3.90.79.10">
    <property type="entry name" value="Nucleoside Triphosphate Pyrophosphohydrolase"/>
    <property type="match status" value="1"/>
</dbReference>
<feature type="domain" description="Nudix hydrolase" evidence="4">
    <location>
        <begin position="1"/>
        <end position="115"/>
    </location>
</feature>
<protein>
    <submittedName>
        <fullName evidence="5">DNA mismatch repair protein MutT</fullName>
    </submittedName>
</protein>
<evidence type="ECO:0000313" key="5">
    <source>
        <dbReference type="EMBL" id="ANU13253.1"/>
    </source>
</evidence>
<dbReference type="InterPro" id="IPR020084">
    <property type="entry name" value="NUDIX_hydrolase_CS"/>
</dbReference>
<dbReference type="PANTHER" id="PTHR43046:SF16">
    <property type="entry name" value="ADP-RIBOSE PYROPHOSPHATASE YJHB-RELATED"/>
    <property type="match status" value="1"/>
</dbReference>
<dbReference type="CDD" id="cd04669">
    <property type="entry name" value="NUDIX_Hydrolase"/>
    <property type="match status" value="1"/>
</dbReference>
<evidence type="ECO:0000256" key="2">
    <source>
        <dbReference type="ARBA" id="ARBA00022801"/>
    </source>
</evidence>
<proteinExistence type="inferred from homology"/>
<evidence type="ECO:0000313" key="6">
    <source>
        <dbReference type="Proteomes" id="UP000092687"/>
    </source>
</evidence>
<dbReference type="STRING" id="1215089.BBI08_05095"/>
<dbReference type="PROSITE" id="PS51462">
    <property type="entry name" value="NUDIX"/>
    <property type="match status" value="1"/>
</dbReference>
<dbReference type="RefSeq" id="WP_008499169.1">
    <property type="nucleotide sequence ID" value="NZ_CP016537.2"/>
</dbReference>
<evidence type="ECO:0000256" key="1">
    <source>
        <dbReference type="ARBA" id="ARBA00001946"/>
    </source>
</evidence>
<dbReference type="InterPro" id="IPR000086">
    <property type="entry name" value="NUDIX_hydrolase_dom"/>
</dbReference>
<dbReference type="EMBL" id="CP016537">
    <property type="protein sequence ID" value="ANU13253.1"/>
    <property type="molecule type" value="Genomic_DNA"/>
</dbReference>
<dbReference type="InterPro" id="IPR020476">
    <property type="entry name" value="Nudix_hydrolase"/>
</dbReference>
<gene>
    <name evidence="5" type="ORF">BBI08_05095</name>
</gene>
<dbReference type="SUPFAM" id="SSF55811">
    <property type="entry name" value="Nudix"/>
    <property type="match status" value="1"/>
</dbReference>
<keyword evidence="6" id="KW-1185">Reference proteome</keyword>
<dbReference type="PRINTS" id="PR00502">
    <property type="entry name" value="NUDIXFAMILY"/>
</dbReference>
<sequence>MRDSARVILIKNSEVAFIERVKNGDTYFVFPGGGIKKGETPKEAAKREALEETGLEVEILECLKKVEWNGTHYFFRATITGGNFGSGLGAEFVEEKRARGTYRPVWLNINILDSLDIRPRSIMGNIKNL</sequence>
<name>A0A1C7DPW2_9BACL</name>
<reference evidence="6" key="2">
    <citation type="submission" date="2016-10" db="EMBL/GenBank/DDBJ databases">
        <authorList>
            <person name="See-Too W.S."/>
        </authorList>
    </citation>
    <scope>NUCLEOTIDE SEQUENCE [LARGE SCALE GENOMIC DNA]</scope>
    <source>
        <strain evidence="6">DSM 24743</strain>
    </source>
</reference>
<dbReference type="OrthoDB" id="511483at2"/>
<organism evidence="5 6">
    <name type="scientific">Planococcus halocryophilus</name>
    <dbReference type="NCBI Taxonomy" id="1215089"/>
    <lineage>
        <taxon>Bacteria</taxon>
        <taxon>Bacillati</taxon>
        <taxon>Bacillota</taxon>
        <taxon>Bacilli</taxon>
        <taxon>Bacillales</taxon>
        <taxon>Caryophanaceae</taxon>
        <taxon>Planococcus</taxon>
    </lineage>
</organism>
<dbReference type="InterPro" id="IPR015797">
    <property type="entry name" value="NUDIX_hydrolase-like_dom_sf"/>
</dbReference>
<dbReference type="PANTHER" id="PTHR43046">
    <property type="entry name" value="GDP-MANNOSE MANNOSYL HYDROLASE"/>
    <property type="match status" value="1"/>
</dbReference>
<comment type="cofactor">
    <cofactor evidence="1">
        <name>Mg(2+)</name>
        <dbReference type="ChEBI" id="CHEBI:18420"/>
    </cofactor>
</comment>